<evidence type="ECO:0000256" key="4">
    <source>
        <dbReference type="ARBA" id="ARBA00023015"/>
    </source>
</evidence>
<evidence type="ECO:0000256" key="7">
    <source>
        <dbReference type="ARBA" id="ARBA00023242"/>
    </source>
</evidence>
<dbReference type="InterPro" id="IPR036322">
    <property type="entry name" value="WD40_repeat_dom_sf"/>
</dbReference>
<evidence type="ECO:0000259" key="12">
    <source>
        <dbReference type="Pfam" id="PF20719"/>
    </source>
</evidence>
<evidence type="ECO:0000256" key="1">
    <source>
        <dbReference type="ARBA" id="ARBA00004123"/>
    </source>
</evidence>
<comment type="function">
    <text evidence="9">Component of the Mediator complex, a coactivator involved in the regulated transcription of nearly all RNA polymerase II-dependent genes. Mediator functions as a bridge to convey information from gene-specific regulatory proteins to the basal RNA polymerase II transcription machinery. Mediator is recruited to promoters by direct interactions with regulatory proteins and serves as a scaffold for the assembly of a functional preinitiation complex with RNA polymerase II and the general transcription factors.</text>
</comment>
<sequence>MMTGHGIPMLGMDGGGAMNVDAQISAMALDDVDLFGDPVIENALDVHLQPTRPSPSKQLRQRLDELRTRGCCQGIAWSRQGTIASVSKDGRSVDLRFLRCHPENGVWDLSEAHSGTAWVSSVNIGTPVTHLAWAATSSPELAVIDAVGRIYILSFSISLNKAYPVRKWDSDAVDDLNAVVGCYWLPLGLPQNRQVHVTHGPAVWTGNDYKYENSLYPATGPWHPNLSKSALVCLTTNGLLKLFFAQSTHPRVEETALELESITSSDDLITHSSICSDKSALLIAYATASRQLKVARVGINWGLPRLPADSKVPPVPPGSIPLNPAFQEKHVAITSWLQWGPSESVDSSMAQLTLMEILPSALRGQIPGNPPKADMVNPSILTVRTYIPADNSPYQAECQSIIDRWELRSDQAQTLHPAWEQLTGPRKNTLPPAHYLRKLESIVIPKVIVSIHQMQLGKVICFAFSDGTVQYRDRFTFDEIYQEQNVQMISSPHQVGFQFTNETPCLQVAFSPTNCSFAQVCEDGKVKWNLMRYPTQDVNAALQGMQQDAIMAALSLAISSAAMNGVNCDDVLAIARPFTQKPDFTHAWIKEIVKLLKIHVDYSEEVHHDQLVRNQHLQLCLSIINHFGFQGEFKPRSFDGRFAMLALNVRNIVILITIASNTPVNLKEKLSPLDEPEVVESLAGCARWAVNLLCYLSDCIFDLLNDGDFLAILGDPKRFGELTRYLQSKNEVALHLLLCSSTRGLLSAACRRLVHLELLSSRAISYYKAASTQADPAAPAGSAAAAAQTTTPRPPSALYHAYQKMRTSSSSNLIKVADFEKLLSGLNQDIRTAYNASLPAIVARYKQQQQQQSNQGNGNNSNEHVIKKVQAQFELDMLLAGNPPPAFREVLVKFFHQSVRGFMNGVSQADLYYGDYSLLEVDDDKGLLDKRRRQGRYIDVFKRIELIRPDLNNNNTKKTTTTTETSGDNGGGNNEKEGPQWRRCVRCAAVMEDIYGSRPGFTFVLAQQRKCSCGGAWGLLQRSSSLVA</sequence>
<evidence type="ECO:0000256" key="10">
    <source>
        <dbReference type="SAM" id="MobiDB-lite"/>
    </source>
</evidence>
<organism evidence="13 14">
    <name type="scientific">Diplogelasinospora grovesii</name>
    <dbReference type="NCBI Taxonomy" id="303347"/>
    <lineage>
        <taxon>Eukaryota</taxon>
        <taxon>Fungi</taxon>
        <taxon>Dikarya</taxon>
        <taxon>Ascomycota</taxon>
        <taxon>Pezizomycotina</taxon>
        <taxon>Sordariomycetes</taxon>
        <taxon>Sordariomycetidae</taxon>
        <taxon>Sordariales</taxon>
        <taxon>Diplogelasinosporaceae</taxon>
        <taxon>Diplogelasinospora</taxon>
    </lineage>
</organism>
<evidence type="ECO:0000313" key="13">
    <source>
        <dbReference type="EMBL" id="KAK3945310.1"/>
    </source>
</evidence>
<evidence type="ECO:0000256" key="6">
    <source>
        <dbReference type="ARBA" id="ARBA00023163"/>
    </source>
</evidence>
<dbReference type="GO" id="GO:0045893">
    <property type="term" value="P:positive regulation of DNA-templated transcription"/>
    <property type="evidence" value="ECO:0007669"/>
    <property type="project" value="TreeGrafter"/>
</dbReference>
<keyword evidence="4 9" id="KW-0805">Transcription regulation</keyword>
<evidence type="ECO:0000256" key="8">
    <source>
        <dbReference type="ARBA" id="ARBA00032015"/>
    </source>
</evidence>
<dbReference type="GO" id="GO:0016592">
    <property type="term" value="C:mediator complex"/>
    <property type="evidence" value="ECO:0007669"/>
    <property type="project" value="InterPro"/>
</dbReference>
<feature type="compositionally biased region" description="Low complexity" evidence="10">
    <location>
        <begin position="952"/>
        <end position="967"/>
    </location>
</feature>
<comment type="similarity">
    <text evidence="2 9">Belongs to the Mediator complex subunit 16 family.</text>
</comment>
<comment type="subcellular location">
    <subcellularLocation>
        <location evidence="1 9">Nucleus</location>
    </subcellularLocation>
</comment>
<keyword evidence="5 9" id="KW-0010">Activator</keyword>
<evidence type="ECO:0000313" key="14">
    <source>
        <dbReference type="Proteomes" id="UP001303473"/>
    </source>
</evidence>
<evidence type="ECO:0000256" key="2">
    <source>
        <dbReference type="ARBA" id="ARBA00006543"/>
    </source>
</evidence>
<dbReference type="EMBL" id="MU853755">
    <property type="protein sequence ID" value="KAK3945310.1"/>
    <property type="molecule type" value="Genomic_DNA"/>
</dbReference>
<dbReference type="PANTHER" id="PTHR13224">
    <property type="entry name" value="THYROID HORMONE RECEPTOR-ASSOCIATED PROTEIN-RELATED"/>
    <property type="match status" value="1"/>
</dbReference>
<gene>
    <name evidence="9" type="primary">MED16</name>
    <name evidence="13" type="ORF">QBC46DRAFT_433625</name>
</gene>
<feature type="region of interest" description="Disordered" evidence="10">
    <location>
        <begin position="951"/>
        <end position="978"/>
    </location>
</feature>
<dbReference type="InterPro" id="IPR021665">
    <property type="entry name" value="Mediator_Med16_N"/>
</dbReference>
<evidence type="ECO:0000256" key="3">
    <source>
        <dbReference type="ARBA" id="ARBA00019614"/>
    </source>
</evidence>
<evidence type="ECO:0000256" key="5">
    <source>
        <dbReference type="ARBA" id="ARBA00023159"/>
    </source>
</evidence>
<dbReference type="Pfam" id="PF20719">
    <property type="entry name" value="Med16_C"/>
    <property type="match status" value="1"/>
</dbReference>
<keyword evidence="7 9" id="KW-0539">Nucleus</keyword>
<feature type="domain" description="Mediator complex subunit 16 C-terminal" evidence="12">
    <location>
        <begin position="906"/>
        <end position="1017"/>
    </location>
</feature>
<comment type="caution">
    <text evidence="13">The sequence shown here is derived from an EMBL/GenBank/DDBJ whole genome shotgun (WGS) entry which is preliminary data.</text>
</comment>
<dbReference type="SUPFAM" id="SSF50978">
    <property type="entry name" value="WD40 repeat-like"/>
    <property type="match status" value="1"/>
</dbReference>
<reference evidence="14" key="1">
    <citation type="journal article" date="2023" name="Mol. Phylogenet. Evol.">
        <title>Genome-scale phylogeny and comparative genomics of the fungal order Sordariales.</title>
        <authorList>
            <person name="Hensen N."/>
            <person name="Bonometti L."/>
            <person name="Westerberg I."/>
            <person name="Brannstrom I.O."/>
            <person name="Guillou S."/>
            <person name="Cros-Aarteil S."/>
            <person name="Calhoun S."/>
            <person name="Haridas S."/>
            <person name="Kuo A."/>
            <person name="Mondo S."/>
            <person name="Pangilinan J."/>
            <person name="Riley R."/>
            <person name="LaButti K."/>
            <person name="Andreopoulos B."/>
            <person name="Lipzen A."/>
            <person name="Chen C."/>
            <person name="Yan M."/>
            <person name="Daum C."/>
            <person name="Ng V."/>
            <person name="Clum A."/>
            <person name="Steindorff A."/>
            <person name="Ohm R.A."/>
            <person name="Martin F."/>
            <person name="Silar P."/>
            <person name="Natvig D.O."/>
            <person name="Lalanne C."/>
            <person name="Gautier V."/>
            <person name="Ament-Velasquez S.L."/>
            <person name="Kruys A."/>
            <person name="Hutchinson M.I."/>
            <person name="Powell A.J."/>
            <person name="Barry K."/>
            <person name="Miller A.N."/>
            <person name="Grigoriev I.V."/>
            <person name="Debuchy R."/>
            <person name="Gladieux P."/>
            <person name="Hiltunen Thoren M."/>
            <person name="Johannesson H."/>
        </authorList>
    </citation>
    <scope>NUCLEOTIDE SEQUENCE [LARGE SCALE GENOMIC DNA]</scope>
    <source>
        <strain evidence="14">CBS 340.73</strain>
    </source>
</reference>
<dbReference type="InterPro" id="IPR048339">
    <property type="entry name" value="Mediator_Med16_C"/>
</dbReference>
<dbReference type="AlphaFoldDB" id="A0AAN6NGF1"/>
<dbReference type="Pfam" id="PF11635">
    <property type="entry name" value="Med16_N"/>
    <property type="match status" value="1"/>
</dbReference>
<comment type="subunit">
    <text evidence="9">Component of the Mediator complex.</text>
</comment>
<evidence type="ECO:0000256" key="9">
    <source>
        <dbReference type="RuleBase" id="RU364149"/>
    </source>
</evidence>
<accession>A0AAN6NGF1</accession>
<keyword evidence="14" id="KW-1185">Reference proteome</keyword>
<feature type="domain" description="Mediator complex subunit Med16 N-terminal" evidence="11">
    <location>
        <begin position="171"/>
        <end position="500"/>
    </location>
</feature>
<proteinExistence type="inferred from homology"/>
<name>A0AAN6NGF1_9PEZI</name>
<dbReference type="PANTHER" id="PTHR13224:SF6">
    <property type="entry name" value="MEDIATOR OF RNA POLYMERASE II TRANSCRIPTION SUBUNIT 16"/>
    <property type="match status" value="1"/>
</dbReference>
<evidence type="ECO:0000259" key="11">
    <source>
        <dbReference type="Pfam" id="PF11635"/>
    </source>
</evidence>
<dbReference type="Proteomes" id="UP001303473">
    <property type="component" value="Unassembled WGS sequence"/>
</dbReference>
<keyword evidence="6 9" id="KW-0804">Transcription</keyword>
<protein>
    <recommendedName>
        <fullName evidence="3 9">Mediator of RNA polymerase II transcription subunit 16</fullName>
    </recommendedName>
    <alternativeName>
        <fullName evidence="8 9">Mediator complex subunit 16</fullName>
    </alternativeName>
</protein>
<dbReference type="InterPro" id="IPR048338">
    <property type="entry name" value="Mediator_Med16"/>
</dbReference>